<reference evidence="1 2" key="1">
    <citation type="submission" date="2018-11" db="EMBL/GenBank/DDBJ databases">
        <authorList>
            <consortium name="Pathogen Informatics"/>
        </authorList>
    </citation>
    <scope>NUCLEOTIDE SEQUENCE [LARGE SCALE GENOMIC DNA]</scope>
</reference>
<evidence type="ECO:0008006" key="3">
    <source>
        <dbReference type="Google" id="ProtNLM"/>
    </source>
</evidence>
<protein>
    <recommendedName>
        <fullName evidence="3">Reverse transcriptase domain-containing protein</fullName>
    </recommendedName>
</protein>
<keyword evidence="2" id="KW-1185">Reference proteome</keyword>
<dbReference type="Proteomes" id="UP000281553">
    <property type="component" value="Unassembled WGS sequence"/>
</dbReference>
<gene>
    <name evidence="1" type="ORF">DILT_LOCUS9451</name>
</gene>
<evidence type="ECO:0000313" key="2">
    <source>
        <dbReference type="Proteomes" id="UP000281553"/>
    </source>
</evidence>
<accession>A0A3P7LJR8</accession>
<dbReference type="AlphaFoldDB" id="A0A3P7LJR8"/>
<evidence type="ECO:0000313" key="1">
    <source>
        <dbReference type="EMBL" id="VDN13620.1"/>
    </source>
</evidence>
<organism evidence="1 2">
    <name type="scientific">Dibothriocephalus latus</name>
    <name type="common">Fish tapeworm</name>
    <name type="synonym">Diphyllobothrium latum</name>
    <dbReference type="NCBI Taxonomy" id="60516"/>
    <lineage>
        <taxon>Eukaryota</taxon>
        <taxon>Metazoa</taxon>
        <taxon>Spiralia</taxon>
        <taxon>Lophotrochozoa</taxon>
        <taxon>Platyhelminthes</taxon>
        <taxon>Cestoda</taxon>
        <taxon>Eucestoda</taxon>
        <taxon>Diphyllobothriidea</taxon>
        <taxon>Diphyllobothriidae</taxon>
        <taxon>Dibothriocephalus</taxon>
    </lineage>
</organism>
<name>A0A3P7LJR8_DIBLA</name>
<proteinExistence type="predicted"/>
<dbReference type="EMBL" id="UYRU01056879">
    <property type="protein sequence ID" value="VDN13620.1"/>
    <property type="molecule type" value="Genomic_DNA"/>
</dbReference>
<dbReference type="OrthoDB" id="10047121at2759"/>
<sequence>MFTHLKFHESDRPLKSRHQLGLLPHCLKDDFTFSGQRYEQIKRTPLGSSPSGLVAEVLCQRIEHLVFSKFQPMFWAWHFDETFVIIKTSGIKHLKELLKLVVANIHFIMEAE</sequence>